<dbReference type="AlphaFoldDB" id="A0A9R1TSZ7"/>
<accession>A0A9R1TSZ7</accession>
<dbReference type="GeneID" id="105273604"/>
<keyword evidence="1" id="KW-1185">Reference proteome</keyword>
<gene>
    <name evidence="2" type="primary">LOC105273604</name>
</gene>
<protein>
    <submittedName>
        <fullName evidence="2">Uncharacterized protein</fullName>
    </submittedName>
</protein>
<sequence length="122" mass="14064">MGLSWESRALRRTLHPPQTVDRVIVRSVSQYPLCTDPGLDCNHPGNESLTLVRNLSGQYPIYQHNVRYNVHSPHVKQNNSSSINLTNDLIGTTDLRIPFFSLIHRKFICIVLFVQDITYLKY</sequence>
<dbReference type="Proteomes" id="UP000694866">
    <property type="component" value="Unplaced"/>
</dbReference>
<name>A0A9R1TSZ7_9HYME</name>
<reference evidence="2" key="1">
    <citation type="submission" date="2025-08" db="UniProtKB">
        <authorList>
            <consortium name="RefSeq"/>
        </authorList>
    </citation>
    <scope>IDENTIFICATION</scope>
    <source>
        <strain evidence="2">USDA-PBARC FA_bdor</strain>
        <tissue evidence="2">Whole organism</tissue>
    </source>
</reference>
<evidence type="ECO:0000313" key="2">
    <source>
        <dbReference type="RefSeq" id="XP_011314436.1"/>
    </source>
</evidence>
<dbReference type="KEGG" id="fas:105273604"/>
<proteinExistence type="predicted"/>
<evidence type="ECO:0000313" key="1">
    <source>
        <dbReference type="Proteomes" id="UP000694866"/>
    </source>
</evidence>
<organism evidence="1 2">
    <name type="scientific">Fopius arisanus</name>
    <dbReference type="NCBI Taxonomy" id="64838"/>
    <lineage>
        <taxon>Eukaryota</taxon>
        <taxon>Metazoa</taxon>
        <taxon>Ecdysozoa</taxon>
        <taxon>Arthropoda</taxon>
        <taxon>Hexapoda</taxon>
        <taxon>Insecta</taxon>
        <taxon>Pterygota</taxon>
        <taxon>Neoptera</taxon>
        <taxon>Endopterygota</taxon>
        <taxon>Hymenoptera</taxon>
        <taxon>Apocrita</taxon>
        <taxon>Ichneumonoidea</taxon>
        <taxon>Braconidae</taxon>
        <taxon>Opiinae</taxon>
        <taxon>Fopius</taxon>
    </lineage>
</organism>
<dbReference type="RefSeq" id="XP_011314436.1">
    <property type="nucleotide sequence ID" value="XM_011316134.1"/>
</dbReference>